<proteinExistence type="predicted"/>
<evidence type="ECO:0000256" key="1">
    <source>
        <dbReference type="SAM" id="Coils"/>
    </source>
</evidence>
<dbReference type="Pfam" id="PF07374">
    <property type="entry name" value="DUF1492"/>
    <property type="match status" value="1"/>
</dbReference>
<accession>A0A9D1R7Z4</accession>
<reference evidence="2" key="2">
    <citation type="submission" date="2021-04" db="EMBL/GenBank/DDBJ databases">
        <authorList>
            <person name="Gilroy R."/>
        </authorList>
    </citation>
    <scope>NUCLEOTIDE SEQUENCE</scope>
    <source>
        <strain evidence="2">CHK195-6426</strain>
    </source>
</reference>
<keyword evidence="1" id="KW-0175">Coiled coil</keyword>
<dbReference type="Proteomes" id="UP000824265">
    <property type="component" value="Unassembled WGS sequence"/>
</dbReference>
<gene>
    <name evidence="2" type="ORF">H9742_14110</name>
</gene>
<sequence length="157" mass="18106">MRSNGKTVLRGDSVVSKEILIQYSDLQQEISELQERKKVLEKQFKSFLDGGTVTDMVTGGSGGIQHFKIEGFPVVAYEKARNALSRNIQKIEDKYTELLELQNEAEEYIESIGDSRMRRIIRMRFLDKMTWNQVADNIGGNNTEDSVKKAFYRFIEE</sequence>
<dbReference type="AlphaFoldDB" id="A0A9D1R7Z4"/>
<organism evidence="2 3">
    <name type="scientific">Candidatus Acetatifactor stercoripullorum</name>
    <dbReference type="NCBI Taxonomy" id="2838414"/>
    <lineage>
        <taxon>Bacteria</taxon>
        <taxon>Bacillati</taxon>
        <taxon>Bacillota</taxon>
        <taxon>Clostridia</taxon>
        <taxon>Lachnospirales</taxon>
        <taxon>Lachnospiraceae</taxon>
        <taxon>Acetatifactor</taxon>
    </lineage>
</organism>
<feature type="coiled-coil region" evidence="1">
    <location>
        <begin position="74"/>
        <end position="111"/>
    </location>
</feature>
<comment type="caution">
    <text evidence="2">The sequence shown here is derived from an EMBL/GenBank/DDBJ whole genome shotgun (WGS) entry which is preliminary data.</text>
</comment>
<dbReference type="EMBL" id="DXGH01000073">
    <property type="protein sequence ID" value="HIW82630.1"/>
    <property type="molecule type" value="Genomic_DNA"/>
</dbReference>
<dbReference type="InterPro" id="IPR010861">
    <property type="entry name" value="DUF1492"/>
</dbReference>
<protein>
    <submittedName>
        <fullName evidence="2">DUF1492 domain-containing protein</fullName>
    </submittedName>
</protein>
<evidence type="ECO:0000313" key="3">
    <source>
        <dbReference type="Proteomes" id="UP000824265"/>
    </source>
</evidence>
<evidence type="ECO:0000313" key="2">
    <source>
        <dbReference type="EMBL" id="HIW82630.1"/>
    </source>
</evidence>
<reference evidence="2" key="1">
    <citation type="journal article" date="2021" name="PeerJ">
        <title>Extensive microbial diversity within the chicken gut microbiome revealed by metagenomics and culture.</title>
        <authorList>
            <person name="Gilroy R."/>
            <person name="Ravi A."/>
            <person name="Getino M."/>
            <person name="Pursley I."/>
            <person name="Horton D.L."/>
            <person name="Alikhan N.F."/>
            <person name="Baker D."/>
            <person name="Gharbi K."/>
            <person name="Hall N."/>
            <person name="Watson M."/>
            <person name="Adriaenssens E.M."/>
            <person name="Foster-Nyarko E."/>
            <person name="Jarju S."/>
            <person name="Secka A."/>
            <person name="Antonio M."/>
            <person name="Oren A."/>
            <person name="Chaudhuri R.R."/>
            <person name="La Ragione R."/>
            <person name="Hildebrand F."/>
            <person name="Pallen M.J."/>
        </authorList>
    </citation>
    <scope>NUCLEOTIDE SEQUENCE</scope>
    <source>
        <strain evidence="2">CHK195-6426</strain>
    </source>
</reference>
<name>A0A9D1R7Z4_9FIRM</name>
<feature type="coiled-coil region" evidence="1">
    <location>
        <begin position="16"/>
        <end position="43"/>
    </location>
</feature>